<dbReference type="SUPFAM" id="SSF49329">
    <property type="entry name" value="Cu,Zn superoxide dismutase-like"/>
    <property type="match status" value="5"/>
</dbReference>
<feature type="chain" id="PRO_5036210122" description="Superoxide dismutase copper/zinc binding domain-containing protein" evidence="1">
    <location>
        <begin position="24"/>
        <end position="1058"/>
    </location>
</feature>
<feature type="domain" description="Superoxide dismutase copper/zinc binding" evidence="2">
    <location>
        <begin position="514"/>
        <end position="654"/>
    </location>
</feature>
<keyword evidence="4" id="KW-1185">Reference proteome</keyword>
<dbReference type="Proteomes" id="UP000678499">
    <property type="component" value="Unassembled WGS sequence"/>
</dbReference>
<dbReference type="InterPro" id="IPR001424">
    <property type="entry name" value="SOD_Cu_Zn_dom"/>
</dbReference>
<dbReference type="OrthoDB" id="159229at2759"/>
<dbReference type="GO" id="GO:0046872">
    <property type="term" value="F:metal ion binding"/>
    <property type="evidence" value="ECO:0007669"/>
    <property type="project" value="InterPro"/>
</dbReference>
<reference evidence="3" key="1">
    <citation type="submission" date="2020-11" db="EMBL/GenBank/DDBJ databases">
        <authorList>
            <person name="Tran Van P."/>
        </authorList>
    </citation>
    <scope>NUCLEOTIDE SEQUENCE</scope>
</reference>
<feature type="domain" description="Superoxide dismutase copper/zinc binding" evidence="2">
    <location>
        <begin position="364"/>
        <end position="487"/>
    </location>
</feature>
<gene>
    <name evidence="3" type="ORF">NMOB1V02_LOCUS2868</name>
</gene>
<evidence type="ECO:0000313" key="4">
    <source>
        <dbReference type="Proteomes" id="UP000678499"/>
    </source>
</evidence>
<dbReference type="EMBL" id="OA882387">
    <property type="protein sequence ID" value="CAD7275063.1"/>
    <property type="molecule type" value="Genomic_DNA"/>
</dbReference>
<keyword evidence="1" id="KW-0732">Signal</keyword>
<feature type="domain" description="Superoxide dismutase copper/zinc binding" evidence="2">
    <location>
        <begin position="689"/>
        <end position="817"/>
    </location>
</feature>
<dbReference type="EMBL" id="CAJPEX010000350">
    <property type="protein sequence ID" value="CAG0915215.1"/>
    <property type="molecule type" value="Genomic_DNA"/>
</dbReference>
<protein>
    <recommendedName>
        <fullName evidence="2">Superoxide dismutase copper/zinc binding domain-containing protein</fullName>
    </recommendedName>
</protein>
<evidence type="ECO:0000259" key="2">
    <source>
        <dbReference type="Pfam" id="PF00080"/>
    </source>
</evidence>
<dbReference type="Pfam" id="PF00080">
    <property type="entry name" value="Sod_Cu"/>
    <property type="match status" value="3"/>
</dbReference>
<dbReference type="GO" id="GO:0006801">
    <property type="term" value="P:superoxide metabolic process"/>
    <property type="evidence" value="ECO:0007669"/>
    <property type="project" value="InterPro"/>
</dbReference>
<dbReference type="PANTHER" id="PTHR20910">
    <property type="entry name" value="AGAP001623-PA"/>
    <property type="match status" value="1"/>
</dbReference>
<organism evidence="3">
    <name type="scientific">Notodromas monacha</name>
    <dbReference type="NCBI Taxonomy" id="399045"/>
    <lineage>
        <taxon>Eukaryota</taxon>
        <taxon>Metazoa</taxon>
        <taxon>Ecdysozoa</taxon>
        <taxon>Arthropoda</taxon>
        <taxon>Crustacea</taxon>
        <taxon>Oligostraca</taxon>
        <taxon>Ostracoda</taxon>
        <taxon>Podocopa</taxon>
        <taxon>Podocopida</taxon>
        <taxon>Cypridocopina</taxon>
        <taxon>Cypridoidea</taxon>
        <taxon>Cyprididae</taxon>
        <taxon>Notodromas</taxon>
    </lineage>
</organism>
<evidence type="ECO:0000256" key="1">
    <source>
        <dbReference type="SAM" id="SignalP"/>
    </source>
</evidence>
<dbReference type="InterPro" id="IPR053257">
    <property type="entry name" value="Cu-only_SOD"/>
</dbReference>
<sequence length="1058" mass="116295">MRIVLTLFYSIIPVLLISSWCDAQLRFLARISRGGIKGSVMFEQERAGADVKITSDLSQSSGTTIVESLDWGIQENPVDYTIQDPCTSLGEEKWVDFTKHTSGKSVFDAKEFFISPSADPKIELLGMTNTIWGRSVRIHGKSTDACGTIVYHSFLENAVLAEAIPVFRSWRATFRVAVGGTAVFRSIDFTPLGFRNSYVLVATEMYSLAGGTKSLNWALQTSDSWDSTTQGFLFIGAIMLDLEVVVKLIIYYVDPAATENEMELCRNSQWFDPDAKGASCGSHPTETCAVGDLTSQLGKAHVGAVPVPRSLRQFATVRLTGKHLESPNLYLALKDGDNLISCAKLFDLTPLTGIAYFNAHGVFGNFTLLQTSPFEATEITINLQGLKKIANMYHVHEFPVPPQIVPGTNACMGTGAHFNPYKVDFSSSPKTGLGTEDMYELGDLSGKHSGLMDLEETQTSMWDSTLPLFGRNSVLGRSIVIHKANDKSRFVCATIEDTRPLLKAQAIFHYPFTGVVMFAQAHGDPSGGTTVFVEDLVYVDGTQTNSSHHLWHIHENQPSSFKDSIASDSRCASTKGHYNPTKANPKGANYEFCPLISEYCEEGDLATRHQNLSIAGSKADRGKTRIFFHDDFLPLFGIHSIINRSIVVHGLDEKPRGNRVGCAKILLNEGRKVSTLEWSTDDVNKKIISGSIKFSQSCPYSRTIVEVDLQHLLSEAGGYHVHVLKGALENSYPSLTTGPHWNPLEVSATIATSRPKATPSFSGFATIDMYEVGDLSGKFGVLDGLPAQQATYKDANTPLYGNTSITGRAIVVHKVENGTRWSSADLQLYENGGEARDVIVSFHQEECQVYGFIKMRQVRYRTGVESDTTIEIDIKYKGDSGKKVTKGHTWSVFKERVDDTGTHCSTPKNRWNPFMPVLSPPIEEVVYKKQCGLDLPRGCESGDMTSKDGPLTLGPGKRDIMNDPNFSLFLEGDDVVGKALILYGEGGSNIPLACANIEKNWEIGKVVGVQSTPSFMSIEFINTVRDIIGVPPWMLYLDMSAERTQGDCLTLRVIFTGK</sequence>
<dbReference type="PANTHER" id="PTHR20910:SF1">
    <property type="entry name" value="SUPEROXIDE DISMUTASE COPPER_ZINC BINDING DOMAIN-CONTAINING PROTEIN"/>
    <property type="match status" value="1"/>
</dbReference>
<evidence type="ECO:0000313" key="3">
    <source>
        <dbReference type="EMBL" id="CAD7275063.1"/>
    </source>
</evidence>
<dbReference type="InterPro" id="IPR036423">
    <property type="entry name" value="SOD-like_Cu/Zn_dom_sf"/>
</dbReference>
<dbReference type="Gene3D" id="2.60.40.200">
    <property type="entry name" value="Superoxide dismutase, copper/zinc binding domain"/>
    <property type="match status" value="4"/>
</dbReference>
<dbReference type="AlphaFoldDB" id="A0A7R9BJC6"/>
<accession>A0A7R9BJC6</accession>
<name>A0A7R9BJC6_9CRUS</name>
<feature type="signal peptide" evidence="1">
    <location>
        <begin position="1"/>
        <end position="23"/>
    </location>
</feature>
<proteinExistence type="predicted"/>